<protein>
    <submittedName>
        <fullName evidence="2">Uncharacterized protein</fullName>
    </submittedName>
</protein>
<name>A0AAW0JFY7_QUESU</name>
<feature type="region of interest" description="Disordered" evidence="1">
    <location>
        <begin position="1"/>
        <end position="97"/>
    </location>
</feature>
<feature type="compositionally biased region" description="Polar residues" evidence="1">
    <location>
        <begin position="30"/>
        <end position="40"/>
    </location>
</feature>
<proteinExistence type="predicted"/>
<accession>A0AAW0JFY7</accession>
<evidence type="ECO:0000256" key="1">
    <source>
        <dbReference type="SAM" id="MobiDB-lite"/>
    </source>
</evidence>
<evidence type="ECO:0000313" key="2">
    <source>
        <dbReference type="EMBL" id="KAK7825548.1"/>
    </source>
</evidence>
<reference evidence="2 3" key="1">
    <citation type="journal article" date="2018" name="Sci. Data">
        <title>The draft genome sequence of cork oak.</title>
        <authorList>
            <person name="Ramos A.M."/>
            <person name="Usie A."/>
            <person name="Barbosa P."/>
            <person name="Barros P.M."/>
            <person name="Capote T."/>
            <person name="Chaves I."/>
            <person name="Simoes F."/>
            <person name="Abreu I."/>
            <person name="Carrasquinho I."/>
            <person name="Faro C."/>
            <person name="Guimaraes J.B."/>
            <person name="Mendonca D."/>
            <person name="Nobrega F."/>
            <person name="Rodrigues L."/>
            <person name="Saibo N.J.M."/>
            <person name="Varela M.C."/>
            <person name="Egas C."/>
            <person name="Matos J."/>
            <person name="Miguel C.M."/>
            <person name="Oliveira M.M."/>
            <person name="Ricardo C.P."/>
            <person name="Goncalves S."/>
        </authorList>
    </citation>
    <scope>NUCLEOTIDE SEQUENCE [LARGE SCALE GENOMIC DNA]</scope>
    <source>
        <strain evidence="3">cv. HL8</strain>
    </source>
</reference>
<feature type="compositionally biased region" description="Polar residues" evidence="1">
    <location>
        <begin position="1"/>
        <end position="20"/>
    </location>
</feature>
<feature type="compositionally biased region" description="Basic residues" evidence="1">
    <location>
        <begin position="67"/>
        <end position="82"/>
    </location>
</feature>
<sequence>MPSQKNPATPTSNIDEQANSGADEPRRQAPMNQTPTNPGTDFTRPRRTQQHRRRSTKNKLQAPILTKPRRKLIGSNKWRRTRSGGMENDMEDKSQLVPLEIPDNFKLNSRSKKVEPHESRVMTQHTPQSFFVCCKWRSDPNAIAIYITSKSNTHTRNSHKFD</sequence>
<dbReference type="Proteomes" id="UP000237347">
    <property type="component" value="Unassembled WGS sequence"/>
</dbReference>
<organism evidence="2 3">
    <name type="scientific">Quercus suber</name>
    <name type="common">Cork oak</name>
    <dbReference type="NCBI Taxonomy" id="58331"/>
    <lineage>
        <taxon>Eukaryota</taxon>
        <taxon>Viridiplantae</taxon>
        <taxon>Streptophyta</taxon>
        <taxon>Embryophyta</taxon>
        <taxon>Tracheophyta</taxon>
        <taxon>Spermatophyta</taxon>
        <taxon>Magnoliopsida</taxon>
        <taxon>eudicotyledons</taxon>
        <taxon>Gunneridae</taxon>
        <taxon>Pentapetalae</taxon>
        <taxon>rosids</taxon>
        <taxon>fabids</taxon>
        <taxon>Fagales</taxon>
        <taxon>Fagaceae</taxon>
        <taxon>Quercus</taxon>
    </lineage>
</organism>
<dbReference type="EMBL" id="PKMF04000571">
    <property type="protein sequence ID" value="KAK7825548.1"/>
    <property type="molecule type" value="Genomic_DNA"/>
</dbReference>
<evidence type="ECO:0000313" key="3">
    <source>
        <dbReference type="Proteomes" id="UP000237347"/>
    </source>
</evidence>
<feature type="compositionally biased region" description="Basic residues" evidence="1">
    <location>
        <begin position="45"/>
        <end position="57"/>
    </location>
</feature>
<dbReference type="AlphaFoldDB" id="A0AAW0JFY7"/>
<comment type="caution">
    <text evidence="2">The sequence shown here is derived from an EMBL/GenBank/DDBJ whole genome shotgun (WGS) entry which is preliminary data.</text>
</comment>
<keyword evidence="3" id="KW-1185">Reference proteome</keyword>
<gene>
    <name evidence="2" type="ORF">CFP56_033015</name>
</gene>